<dbReference type="PATRIC" id="fig|1208922.3.peg.380"/>
<proteinExistence type="inferred from homology"/>
<evidence type="ECO:0000259" key="7">
    <source>
        <dbReference type="Pfam" id="PF24986"/>
    </source>
</evidence>
<comment type="function">
    <text evidence="5">An accessory protein needed during the final step in the assembly of 30S ribosomal subunit, possibly for assembly of the head region. Essential for efficient processing of 16S rRNA. May be needed both before and after RbfA during the maturation of 16S rRNA. It has affinity for free ribosomal 30S subunits but not for 70S ribosomes.</text>
</comment>
<dbReference type="GO" id="GO:0042274">
    <property type="term" value="P:ribosomal small subunit biogenesis"/>
    <property type="evidence" value="ECO:0007669"/>
    <property type="project" value="UniProtKB-UniRule"/>
</dbReference>
<protein>
    <recommendedName>
        <fullName evidence="5">Ribosome maturation factor RimM</fullName>
    </recommendedName>
</protein>
<evidence type="ECO:0000256" key="2">
    <source>
        <dbReference type="ARBA" id="ARBA00022517"/>
    </source>
</evidence>
<dbReference type="Pfam" id="PF24986">
    <property type="entry name" value="PRC_RimM"/>
    <property type="match status" value="1"/>
</dbReference>
<dbReference type="Gene3D" id="2.30.30.240">
    <property type="entry name" value="PRC-barrel domain"/>
    <property type="match status" value="1"/>
</dbReference>
<evidence type="ECO:0000259" key="6">
    <source>
        <dbReference type="Pfam" id="PF01782"/>
    </source>
</evidence>
<keyword evidence="4 5" id="KW-0143">Chaperone</keyword>
<name>M1M0M5_9PROT</name>
<dbReference type="NCBIfam" id="TIGR02273">
    <property type="entry name" value="16S_RimM"/>
    <property type="match status" value="1"/>
</dbReference>
<feature type="domain" description="Ribosome maturation factor RimM PRC barrel" evidence="7">
    <location>
        <begin position="117"/>
        <end position="195"/>
    </location>
</feature>
<dbReference type="Gene3D" id="2.40.30.60">
    <property type="entry name" value="RimM"/>
    <property type="match status" value="1"/>
</dbReference>
<accession>M1M0M5</accession>
<evidence type="ECO:0000256" key="1">
    <source>
        <dbReference type="ARBA" id="ARBA00022490"/>
    </source>
</evidence>
<dbReference type="RefSeq" id="WP_015238074.1">
    <property type="nucleotide sequence ID" value="NC_020285.1"/>
</dbReference>
<reference evidence="8 9" key="1">
    <citation type="journal article" date="2013" name="Genome Biol. Evol.">
        <title>Genome evolution and phylogenomic analysis of candidatus kinetoplastibacterium, the betaproteobacterial endosymbionts of strigomonas and angomonas.</title>
        <authorList>
            <person name="Alves J.M."/>
            <person name="Serrano M.G."/>
            <person name="Maia da Silva F."/>
            <person name="Voegtly L.J."/>
            <person name="Matveyev A.V."/>
            <person name="Teixeira M.M."/>
            <person name="Camargo E.P."/>
            <person name="Buck G.A."/>
        </authorList>
    </citation>
    <scope>NUCLEOTIDE SEQUENCE [LARGE SCALE GENOMIC DNA]</scope>
    <source>
        <strain evidence="8 9">TCC012E</strain>
    </source>
</reference>
<keyword evidence="9" id="KW-1185">Reference proteome</keyword>
<dbReference type="InterPro" id="IPR011033">
    <property type="entry name" value="PRC_barrel-like_sf"/>
</dbReference>
<dbReference type="SUPFAM" id="SSF50447">
    <property type="entry name" value="Translation proteins"/>
    <property type="match status" value="1"/>
</dbReference>
<organism evidence="8 9">
    <name type="scientific">Candidatus Kinetoplastidibacterium blastocrithidiae TCC012E</name>
    <dbReference type="NCBI Taxonomy" id="1208922"/>
    <lineage>
        <taxon>Bacteria</taxon>
        <taxon>Pseudomonadati</taxon>
        <taxon>Pseudomonadota</taxon>
        <taxon>Betaproteobacteria</taxon>
        <taxon>Candidatus Kinetoplastidibacterium</taxon>
    </lineage>
</organism>
<dbReference type="GO" id="GO:0005840">
    <property type="term" value="C:ribosome"/>
    <property type="evidence" value="ECO:0007669"/>
    <property type="project" value="InterPro"/>
</dbReference>
<evidence type="ECO:0000313" key="9">
    <source>
        <dbReference type="Proteomes" id="UP000011563"/>
    </source>
</evidence>
<dbReference type="GO" id="GO:0043022">
    <property type="term" value="F:ribosome binding"/>
    <property type="evidence" value="ECO:0007669"/>
    <property type="project" value="InterPro"/>
</dbReference>
<feature type="domain" description="RimM N-terminal" evidence="6">
    <location>
        <begin position="17"/>
        <end position="105"/>
    </location>
</feature>
<dbReference type="HOGENOM" id="CLU_077636_1_0_4"/>
<sequence>MSSYLETLNIPSDLVELGRIVSSYGVNGLLKIYPYSEDQSILLNISDCWIVSNKCRSITTGLNFYHHNIVSARIHGKFIIVRLMENLSREDSNALRGYTICVSRSLFPSTGDDEYYWVDLIGCFVHGYSGETQCCIGVVNNIFENGAHPILSITPDINFLKNYKNKNKIEDILVPFVKSYIVNVNLEDNCIFTSWQID</sequence>
<comment type="subcellular location">
    <subcellularLocation>
        <location evidence="5">Cytoplasm</location>
    </subcellularLocation>
</comment>
<evidence type="ECO:0000256" key="3">
    <source>
        <dbReference type="ARBA" id="ARBA00022552"/>
    </source>
</evidence>
<dbReference type="Pfam" id="PF01782">
    <property type="entry name" value="RimM"/>
    <property type="match status" value="1"/>
</dbReference>
<keyword evidence="3 5" id="KW-0698">rRNA processing</keyword>
<comment type="similarity">
    <text evidence="5">Belongs to the RimM family.</text>
</comment>
<dbReference type="Proteomes" id="UP000011563">
    <property type="component" value="Chromosome"/>
</dbReference>
<dbReference type="PANTHER" id="PTHR33692:SF1">
    <property type="entry name" value="RIBOSOME MATURATION FACTOR RIMM"/>
    <property type="match status" value="1"/>
</dbReference>
<dbReference type="KEGG" id="kbt:BCUE_0651"/>
<dbReference type="PANTHER" id="PTHR33692">
    <property type="entry name" value="RIBOSOME MATURATION FACTOR RIMM"/>
    <property type="match status" value="1"/>
</dbReference>
<evidence type="ECO:0000313" key="8">
    <source>
        <dbReference type="EMBL" id="AGF49826.1"/>
    </source>
</evidence>
<dbReference type="InterPro" id="IPR056792">
    <property type="entry name" value="PRC_RimM"/>
</dbReference>
<dbReference type="InterPro" id="IPR009000">
    <property type="entry name" value="Transl_B-barrel_sf"/>
</dbReference>
<comment type="domain">
    <text evidence="5">The PRC barrel domain binds ribosomal protein uS19.</text>
</comment>
<dbReference type="SUPFAM" id="SSF50346">
    <property type="entry name" value="PRC-barrel domain"/>
    <property type="match status" value="1"/>
</dbReference>
<keyword evidence="2 5" id="KW-0690">Ribosome biogenesis</keyword>
<evidence type="ECO:0000256" key="4">
    <source>
        <dbReference type="ARBA" id="ARBA00023186"/>
    </source>
</evidence>
<dbReference type="InterPro" id="IPR002676">
    <property type="entry name" value="RimM_N"/>
</dbReference>
<dbReference type="InterPro" id="IPR036976">
    <property type="entry name" value="RimM_N_sf"/>
</dbReference>
<keyword evidence="1 5" id="KW-0963">Cytoplasm</keyword>
<dbReference type="InterPro" id="IPR011961">
    <property type="entry name" value="RimM"/>
</dbReference>
<dbReference type="GO" id="GO:0005737">
    <property type="term" value="C:cytoplasm"/>
    <property type="evidence" value="ECO:0007669"/>
    <property type="project" value="UniProtKB-SubCell"/>
</dbReference>
<dbReference type="GO" id="GO:0006364">
    <property type="term" value="P:rRNA processing"/>
    <property type="evidence" value="ECO:0007669"/>
    <property type="project" value="UniProtKB-UniRule"/>
</dbReference>
<dbReference type="HAMAP" id="MF_00014">
    <property type="entry name" value="Ribosome_mat_RimM"/>
    <property type="match status" value="1"/>
</dbReference>
<dbReference type="AlphaFoldDB" id="M1M0M5"/>
<gene>
    <name evidence="5" type="primary">rimM</name>
    <name evidence="8" type="ORF">BCUE_0651</name>
</gene>
<evidence type="ECO:0000256" key="5">
    <source>
        <dbReference type="HAMAP-Rule" id="MF_00014"/>
    </source>
</evidence>
<comment type="subunit">
    <text evidence="5">Binds ribosomal protein uS19.</text>
</comment>
<dbReference type="EMBL" id="CP003807">
    <property type="protein sequence ID" value="AGF49826.1"/>
    <property type="molecule type" value="Genomic_DNA"/>
</dbReference>